<dbReference type="Proteomes" id="UP000054248">
    <property type="component" value="Unassembled WGS sequence"/>
</dbReference>
<protein>
    <recommendedName>
        <fullName evidence="3">F-box domain-containing protein</fullName>
    </recommendedName>
</protein>
<reference evidence="1 2" key="1">
    <citation type="submission" date="2014-04" db="EMBL/GenBank/DDBJ databases">
        <authorList>
            <consortium name="DOE Joint Genome Institute"/>
            <person name="Kuo A."/>
            <person name="Girlanda M."/>
            <person name="Perotto S."/>
            <person name="Kohler A."/>
            <person name="Nagy L.G."/>
            <person name="Floudas D."/>
            <person name="Copeland A."/>
            <person name="Barry K.W."/>
            <person name="Cichocki N."/>
            <person name="Veneault-Fourrey C."/>
            <person name="LaButti K."/>
            <person name="Lindquist E.A."/>
            <person name="Lipzen A."/>
            <person name="Lundell T."/>
            <person name="Morin E."/>
            <person name="Murat C."/>
            <person name="Sun H."/>
            <person name="Tunlid A."/>
            <person name="Henrissat B."/>
            <person name="Grigoriev I.V."/>
            <person name="Hibbett D.S."/>
            <person name="Martin F."/>
            <person name="Nordberg H.P."/>
            <person name="Cantor M.N."/>
            <person name="Hua S.X."/>
        </authorList>
    </citation>
    <scope>NUCLEOTIDE SEQUENCE [LARGE SCALE GENOMIC DNA]</scope>
    <source>
        <strain evidence="1 2">MUT 4182</strain>
    </source>
</reference>
<evidence type="ECO:0008006" key="3">
    <source>
        <dbReference type="Google" id="ProtNLM"/>
    </source>
</evidence>
<accession>A0A0C3M7A3</accession>
<dbReference type="AlphaFoldDB" id="A0A0C3M7A3"/>
<keyword evidence="2" id="KW-1185">Reference proteome</keyword>
<sequence>MQEFDLAAERCAGDIVDAFSKLNGSGVGADNSFAEASAMLGKFDDFRGTIENMVRKKTVAWLRYRNSLAPIQKLPVELLQLIFHLVLFASSGRRRRRYVASINVLRSVSWMWRDAIDGAPSLWTQLSSQDHIDFIREALQKSQPHPLHLKYVGELWKEEPSSFWENVFVHLERWEYVVVQEPHGMLVKQYLSTPAPRLKGLVLSARMGYVPTGPRPFGLLFGGAIATLDEFRAIRWKDMDWTDVHCHKLRVLEIEDCFWLDMETLFGIIAENLDLRILRIHFVTFRNYNHPFQEHKPLVLHRLTDFTFTNIAEIVSQEGHQVDDIPVMRMLQRIQIPACTFFAIEMGLWDKSEDMQREFFRLIPRPIEIFNRRVESQGPDRKAPAARVSFWYGQFGFRVFGNPKSSPRYSLLLKGAPRSLGLEWTRRELVDAWMETKPDIQLMYWVGGDKYKVDDIFDLGDLNNVVELEALVRSSPGDSNLPLPPPLAP</sequence>
<dbReference type="HOGENOM" id="CLU_466290_0_0_1"/>
<proteinExistence type="predicted"/>
<reference evidence="2" key="2">
    <citation type="submission" date="2015-01" db="EMBL/GenBank/DDBJ databases">
        <title>Evolutionary Origins and Diversification of the Mycorrhizal Mutualists.</title>
        <authorList>
            <consortium name="DOE Joint Genome Institute"/>
            <consortium name="Mycorrhizal Genomics Consortium"/>
            <person name="Kohler A."/>
            <person name="Kuo A."/>
            <person name="Nagy L.G."/>
            <person name="Floudas D."/>
            <person name="Copeland A."/>
            <person name="Barry K.W."/>
            <person name="Cichocki N."/>
            <person name="Veneault-Fourrey C."/>
            <person name="LaButti K."/>
            <person name="Lindquist E.A."/>
            <person name="Lipzen A."/>
            <person name="Lundell T."/>
            <person name="Morin E."/>
            <person name="Murat C."/>
            <person name="Riley R."/>
            <person name="Ohm R."/>
            <person name="Sun H."/>
            <person name="Tunlid A."/>
            <person name="Henrissat B."/>
            <person name="Grigoriev I.V."/>
            <person name="Hibbett D.S."/>
            <person name="Martin F."/>
        </authorList>
    </citation>
    <scope>NUCLEOTIDE SEQUENCE [LARGE SCALE GENOMIC DNA]</scope>
    <source>
        <strain evidence="2">MUT 4182</strain>
    </source>
</reference>
<gene>
    <name evidence="1" type="ORF">M407DRAFT_21306</name>
</gene>
<name>A0A0C3M7A3_9AGAM</name>
<evidence type="ECO:0000313" key="1">
    <source>
        <dbReference type="EMBL" id="KIO29567.1"/>
    </source>
</evidence>
<dbReference type="EMBL" id="KN822981">
    <property type="protein sequence ID" value="KIO29567.1"/>
    <property type="molecule type" value="Genomic_DNA"/>
</dbReference>
<dbReference type="OrthoDB" id="2884925at2759"/>
<evidence type="ECO:0000313" key="2">
    <source>
        <dbReference type="Proteomes" id="UP000054248"/>
    </source>
</evidence>
<organism evidence="1 2">
    <name type="scientific">Tulasnella calospora MUT 4182</name>
    <dbReference type="NCBI Taxonomy" id="1051891"/>
    <lineage>
        <taxon>Eukaryota</taxon>
        <taxon>Fungi</taxon>
        <taxon>Dikarya</taxon>
        <taxon>Basidiomycota</taxon>
        <taxon>Agaricomycotina</taxon>
        <taxon>Agaricomycetes</taxon>
        <taxon>Cantharellales</taxon>
        <taxon>Tulasnellaceae</taxon>
        <taxon>Tulasnella</taxon>
    </lineage>
</organism>